<keyword evidence="1" id="KW-1133">Transmembrane helix</keyword>
<feature type="transmembrane region" description="Helical" evidence="1">
    <location>
        <begin position="7"/>
        <end position="27"/>
    </location>
</feature>
<dbReference type="STRING" id="264697.ABE28_003630"/>
<keyword evidence="1" id="KW-0812">Transmembrane</keyword>
<dbReference type="OrthoDB" id="2971310at2"/>
<keyword evidence="3" id="KW-1185">Reference proteome</keyword>
<evidence type="ECO:0000256" key="1">
    <source>
        <dbReference type="SAM" id="Phobius"/>
    </source>
</evidence>
<keyword evidence="1" id="KW-0472">Membrane</keyword>
<feature type="transmembrane region" description="Helical" evidence="1">
    <location>
        <begin position="61"/>
        <end position="79"/>
    </location>
</feature>
<dbReference type="Proteomes" id="UP000077926">
    <property type="component" value="Chromosome"/>
</dbReference>
<accession>A0A1B3XJQ0</accession>
<dbReference type="KEGG" id="bmur:ABE28_003630"/>
<evidence type="ECO:0000313" key="2">
    <source>
        <dbReference type="EMBL" id="AOH53431.1"/>
    </source>
</evidence>
<name>A0A1B3XJQ0_9BACI</name>
<dbReference type="RefSeq" id="WP_064463785.1">
    <property type="nucleotide sequence ID" value="NZ_CP017080.1"/>
</dbReference>
<dbReference type="EMBL" id="CP017080">
    <property type="protein sequence ID" value="AOH53431.1"/>
    <property type="molecule type" value="Genomic_DNA"/>
</dbReference>
<organism evidence="2 3">
    <name type="scientific">Peribacillus muralis</name>
    <dbReference type="NCBI Taxonomy" id="264697"/>
    <lineage>
        <taxon>Bacteria</taxon>
        <taxon>Bacillati</taxon>
        <taxon>Bacillota</taxon>
        <taxon>Bacilli</taxon>
        <taxon>Bacillales</taxon>
        <taxon>Bacillaceae</taxon>
        <taxon>Peribacillus</taxon>
    </lineage>
</organism>
<proteinExistence type="predicted"/>
<gene>
    <name evidence="2" type="ORF">ABE28_003630</name>
</gene>
<sequence length="80" mass="8848">MKNVIQVFAVSFIIHAIYFCSMMVIGLSKTSQYKPDVVNAWNHAGALQNEVTFGPAVSPPVYALTFLGTGLVFSTVIWYF</sequence>
<protein>
    <submittedName>
        <fullName evidence="2">Uncharacterized protein</fullName>
    </submittedName>
</protein>
<evidence type="ECO:0000313" key="3">
    <source>
        <dbReference type="Proteomes" id="UP000077926"/>
    </source>
</evidence>
<reference evidence="2 3" key="1">
    <citation type="submission" date="2016-08" db="EMBL/GenBank/DDBJ databases">
        <title>Complete genome sequence of Bacillus muralis G25-68, a strain with toxicity to nematodes.</title>
        <authorList>
            <person name="Zheng Z."/>
        </authorList>
    </citation>
    <scope>NUCLEOTIDE SEQUENCE [LARGE SCALE GENOMIC DNA]</scope>
    <source>
        <strain evidence="2 3">G25-68</strain>
    </source>
</reference>
<dbReference type="AlphaFoldDB" id="A0A1B3XJQ0"/>